<dbReference type="AlphaFoldDB" id="A0A501WWZ9"/>
<feature type="DNA-binding region" description="OmpR/PhoB-type" evidence="2">
    <location>
        <begin position="7"/>
        <end position="104"/>
    </location>
</feature>
<dbReference type="SUPFAM" id="SSF48452">
    <property type="entry name" value="TPR-like"/>
    <property type="match status" value="1"/>
</dbReference>
<comment type="caution">
    <text evidence="4">The sequence shown here is derived from an EMBL/GenBank/DDBJ whole genome shotgun (WGS) entry which is preliminary data.</text>
</comment>
<gene>
    <name evidence="4" type="ORF">FJM51_05725</name>
</gene>
<dbReference type="Gene3D" id="1.10.10.10">
    <property type="entry name" value="Winged helix-like DNA-binding domain superfamily/Winged helix DNA-binding domain"/>
    <property type="match status" value="1"/>
</dbReference>
<organism evidence="4 5">
    <name type="scientific">Amaricoccus solimangrovi</name>
    <dbReference type="NCBI Taxonomy" id="2589815"/>
    <lineage>
        <taxon>Bacteria</taxon>
        <taxon>Pseudomonadati</taxon>
        <taxon>Pseudomonadota</taxon>
        <taxon>Alphaproteobacteria</taxon>
        <taxon>Rhodobacterales</taxon>
        <taxon>Paracoccaceae</taxon>
        <taxon>Amaricoccus</taxon>
    </lineage>
</organism>
<evidence type="ECO:0000256" key="1">
    <source>
        <dbReference type="ARBA" id="ARBA00023125"/>
    </source>
</evidence>
<dbReference type="InterPro" id="IPR016032">
    <property type="entry name" value="Sig_transdc_resp-reg_C-effctor"/>
</dbReference>
<dbReference type="InterPro" id="IPR036388">
    <property type="entry name" value="WH-like_DNA-bd_sf"/>
</dbReference>
<dbReference type="InterPro" id="IPR011990">
    <property type="entry name" value="TPR-like_helical_dom_sf"/>
</dbReference>
<accession>A0A501WWZ9</accession>
<dbReference type="SMART" id="SM00862">
    <property type="entry name" value="Trans_reg_C"/>
    <property type="match status" value="1"/>
</dbReference>
<keyword evidence="5" id="KW-1185">Reference proteome</keyword>
<dbReference type="Proteomes" id="UP000319255">
    <property type="component" value="Unassembled WGS sequence"/>
</dbReference>
<dbReference type="CDD" id="cd00383">
    <property type="entry name" value="trans_reg_C"/>
    <property type="match status" value="1"/>
</dbReference>
<dbReference type="GO" id="GO:0000160">
    <property type="term" value="P:phosphorelay signal transduction system"/>
    <property type="evidence" value="ECO:0007669"/>
    <property type="project" value="InterPro"/>
</dbReference>
<dbReference type="Pfam" id="PF00486">
    <property type="entry name" value="Trans_reg_C"/>
    <property type="match status" value="1"/>
</dbReference>
<protein>
    <recommendedName>
        <fullName evidence="3">OmpR/PhoB-type domain-containing protein</fullName>
    </recommendedName>
</protein>
<dbReference type="PROSITE" id="PS51755">
    <property type="entry name" value="OMPR_PHOB"/>
    <property type="match status" value="1"/>
</dbReference>
<feature type="domain" description="OmpR/PhoB-type" evidence="3">
    <location>
        <begin position="7"/>
        <end position="104"/>
    </location>
</feature>
<dbReference type="SUPFAM" id="SSF46894">
    <property type="entry name" value="C-terminal effector domain of the bipartite response regulators"/>
    <property type="match status" value="1"/>
</dbReference>
<dbReference type="GO" id="GO:0003677">
    <property type="term" value="F:DNA binding"/>
    <property type="evidence" value="ECO:0007669"/>
    <property type="project" value="UniProtKB-UniRule"/>
</dbReference>
<dbReference type="OrthoDB" id="341967at2"/>
<evidence type="ECO:0000313" key="4">
    <source>
        <dbReference type="EMBL" id="TPE52674.1"/>
    </source>
</evidence>
<proteinExistence type="predicted"/>
<keyword evidence="1 2" id="KW-0238">DNA-binding</keyword>
<dbReference type="EMBL" id="VFRP01000003">
    <property type="protein sequence ID" value="TPE52674.1"/>
    <property type="molecule type" value="Genomic_DNA"/>
</dbReference>
<evidence type="ECO:0000256" key="2">
    <source>
        <dbReference type="PROSITE-ProRule" id="PRU01091"/>
    </source>
</evidence>
<evidence type="ECO:0000259" key="3">
    <source>
        <dbReference type="PROSITE" id="PS51755"/>
    </source>
</evidence>
<reference evidence="4 5" key="1">
    <citation type="submission" date="2019-06" db="EMBL/GenBank/DDBJ databases">
        <title>A novel bacterium of genus Amaricoccus, isolated from marine sediment.</title>
        <authorList>
            <person name="Huang H."/>
            <person name="Mo K."/>
            <person name="Hu Y."/>
        </authorList>
    </citation>
    <scope>NUCLEOTIDE SEQUENCE [LARGE SCALE GENOMIC DNA]</scope>
    <source>
        <strain evidence="4 5">HB172011</strain>
    </source>
</reference>
<dbReference type="InterPro" id="IPR001867">
    <property type="entry name" value="OmpR/PhoB-type_DNA-bd"/>
</dbReference>
<name>A0A501WWZ9_9RHOB</name>
<evidence type="ECO:0000313" key="5">
    <source>
        <dbReference type="Proteomes" id="UP000319255"/>
    </source>
</evidence>
<dbReference type="GO" id="GO:0006355">
    <property type="term" value="P:regulation of DNA-templated transcription"/>
    <property type="evidence" value="ECO:0007669"/>
    <property type="project" value="InterPro"/>
</dbReference>
<sequence length="589" mass="63383">MRGAGYFMPTRFGHFELDENARSLTLRGAPQSLQPRVFDLLAYLVRNAGRVVPKDELMDALWPDLTVTEASLQRAVSLARRALAADGLERAIRSFVRHGYRFGLDPDLTEPEPEAPGGTPDVAEARRRARACDWTGAVTLFEALPPEALEPADIDVWAGAVECQGRPAAALPIHSRAVAAHLGAGDPVGAARGAVALARIEIERAAPAVAGGWLDRAESLLAEEDDDAVRASLLWMRSRLATFEGRTEEALGLASAAFDLAKRRGDQGLVALTLAYRGFYNLALGHVGAGRADQNHAAAIALSSQVDPVTGSTVYCNILWSCRTFADWERARQWSAGFESWCKASFAEPPGACDLHRAEILGAQRALPEALRSIETALRKLAVEEAWTIGEGHRIRGDIQAMIGDLAAARADYAAAAALGWDAEPGNAVLLFEEGEIDAALAALDRALGGMTWFHLQRRGHLMIHKARIAARGGRREIATALLAEIEGEPERWPQPAIRALIAETRAALAEPGDPEARRFLFLARELWTSAGMEYQAGRVRVELARSLLADGDRAGAAIELAAARMTASRIGSRRLADRAAEPDLAPAA</sequence>